<evidence type="ECO:0000256" key="5">
    <source>
        <dbReference type="ARBA" id="ARBA00022729"/>
    </source>
</evidence>
<dbReference type="GeneTree" id="ENSGT01050000244874"/>
<reference evidence="14" key="3">
    <citation type="submission" date="2025-09" db="UniProtKB">
        <authorList>
            <consortium name="Ensembl"/>
        </authorList>
    </citation>
    <scope>IDENTIFICATION</scope>
</reference>
<feature type="domain" description="G-protein coupled receptors family 3 profile" evidence="13">
    <location>
        <begin position="73"/>
        <end position="145"/>
    </location>
</feature>
<keyword evidence="3" id="KW-1003">Cell membrane</keyword>
<evidence type="ECO:0000256" key="10">
    <source>
        <dbReference type="ARBA" id="ARBA00023180"/>
    </source>
</evidence>
<dbReference type="EMBL" id="AHAT01022627">
    <property type="status" value="NOT_ANNOTATED_CDS"/>
    <property type="molecule type" value="Genomic_DNA"/>
</dbReference>
<dbReference type="Gene3D" id="2.10.50.30">
    <property type="entry name" value="GPCR, family 3, nine cysteines domain"/>
    <property type="match status" value="1"/>
</dbReference>
<dbReference type="PANTHER" id="PTHR24061">
    <property type="entry name" value="CALCIUM-SENSING RECEPTOR-RELATED"/>
    <property type="match status" value="1"/>
</dbReference>
<evidence type="ECO:0000313" key="14">
    <source>
        <dbReference type="Ensembl" id="ENSLOCP00000003522.1"/>
    </source>
</evidence>
<dbReference type="InterPro" id="IPR038550">
    <property type="entry name" value="GPCR_3_9-Cys_sf"/>
</dbReference>
<dbReference type="Pfam" id="PF07562">
    <property type="entry name" value="NCD3G"/>
    <property type="match status" value="1"/>
</dbReference>
<dbReference type="GO" id="GO:0005886">
    <property type="term" value="C:plasma membrane"/>
    <property type="evidence" value="ECO:0007669"/>
    <property type="project" value="UniProtKB-SubCell"/>
</dbReference>
<reference evidence="14" key="2">
    <citation type="submission" date="2025-08" db="UniProtKB">
        <authorList>
            <consortium name="Ensembl"/>
        </authorList>
    </citation>
    <scope>IDENTIFICATION</scope>
</reference>
<evidence type="ECO:0000256" key="6">
    <source>
        <dbReference type="ARBA" id="ARBA00022989"/>
    </source>
</evidence>
<evidence type="ECO:0000313" key="15">
    <source>
        <dbReference type="Proteomes" id="UP000018468"/>
    </source>
</evidence>
<dbReference type="InterPro" id="IPR000068">
    <property type="entry name" value="GPCR_3_Ca_sens_rcpt-rel"/>
</dbReference>
<feature type="transmembrane region" description="Helical" evidence="12">
    <location>
        <begin position="73"/>
        <end position="98"/>
    </location>
</feature>
<dbReference type="EMBL" id="AHAT01022632">
    <property type="status" value="NOT_ANNOTATED_CDS"/>
    <property type="molecule type" value="Genomic_DNA"/>
</dbReference>
<dbReference type="FunFam" id="2.10.50.30:FF:000002">
    <property type="entry name" value="Vomeronasal 2 receptor, h1"/>
    <property type="match status" value="1"/>
</dbReference>
<comment type="subcellular location">
    <subcellularLocation>
        <location evidence="1">Cell membrane</location>
        <topology evidence="1">Multi-pass membrane protein</topology>
    </subcellularLocation>
</comment>
<dbReference type="eggNOG" id="KOG1056">
    <property type="taxonomic scope" value="Eukaryota"/>
</dbReference>
<dbReference type="EMBL" id="AHAT01022630">
    <property type="status" value="NOT_ANNOTATED_CDS"/>
    <property type="molecule type" value="Genomic_DNA"/>
</dbReference>
<dbReference type="Ensembl" id="ENSLOCT00000003529.1">
    <property type="protein sequence ID" value="ENSLOCP00000003522.1"/>
    <property type="gene ID" value="ENSLOCG00000002990.1"/>
</dbReference>
<evidence type="ECO:0000256" key="2">
    <source>
        <dbReference type="ARBA" id="ARBA00007242"/>
    </source>
</evidence>
<keyword evidence="8 12" id="KW-0472">Membrane</keyword>
<evidence type="ECO:0000256" key="3">
    <source>
        <dbReference type="ARBA" id="ARBA00022475"/>
    </source>
</evidence>
<keyword evidence="5" id="KW-0732">Signal</keyword>
<dbReference type="EMBL" id="AHAT01022634">
    <property type="status" value="NOT_ANNOTATED_CDS"/>
    <property type="molecule type" value="Genomic_DNA"/>
</dbReference>
<dbReference type="EMBL" id="AHAT01022631">
    <property type="status" value="NOT_ANNOTATED_CDS"/>
    <property type="molecule type" value="Genomic_DNA"/>
</dbReference>
<dbReference type="InterPro" id="IPR017978">
    <property type="entry name" value="GPCR_3_C"/>
</dbReference>
<comment type="similarity">
    <text evidence="2">Belongs to the G-protein coupled receptor 3 family.</text>
</comment>
<evidence type="ECO:0000256" key="9">
    <source>
        <dbReference type="ARBA" id="ARBA00023170"/>
    </source>
</evidence>
<evidence type="ECO:0000256" key="4">
    <source>
        <dbReference type="ARBA" id="ARBA00022692"/>
    </source>
</evidence>
<evidence type="ECO:0000256" key="7">
    <source>
        <dbReference type="ARBA" id="ARBA00023040"/>
    </source>
</evidence>
<dbReference type="PRINTS" id="PR01535">
    <property type="entry name" value="VOMERONASL2R"/>
</dbReference>
<dbReference type="HOGENOM" id="CLU_1964563_0_0_1"/>
<dbReference type="PANTHER" id="PTHR24061:SF418">
    <property type="entry name" value="C-FAMILY ODORANT RECEPTOR OLFCQ19-RELATED"/>
    <property type="match status" value="1"/>
</dbReference>
<dbReference type="EMBL" id="AHAT01022635">
    <property type="status" value="NOT_ANNOTATED_CDS"/>
    <property type="molecule type" value="Genomic_DNA"/>
</dbReference>
<sequence>SVCSESCQPGTRKATRKGEPLCCFDCVPCAEGEVSNHTDSIECFKCPPEYWSNPSRDQCVLKKVEFLSYEETLGISLTTVSVFGAFFSTAVLAVFMYYRNTPIVKANNSELSFLLLFSLILCFLCSLLFIGQPLHLTCMLRHVVF</sequence>
<dbReference type="EMBL" id="AHAT01022628">
    <property type="status" value="NOT_ANNOTATED_CDS"/>
    <property type="molecule type" value="Genomic_DNA"/>
</dbReference>
<protein>
    <recommendedName>
        <fullName evidence="13">G-protein coupled receptors family 3 profile domain-containing protein</fullName>
    </recommendedName>
</protein>
<accession>W5M564</accession>
<keyword evidence="6 12" id="KW-1133">Transmembrane helix</keyword>
<keyword evidence="10" id="KW-0325">Glycoprotein</keyword>
<organism evidence="14 15">
    <name type="scientific">Lepisosteus oculatus</name>
    <name type="common">Spotted gar</name>
    <dbReference type="NCBI Taxonomy" id="7918"/>
    <lineage>
        <taxon>Eukaryota</taxon>
        <taxon>Metazoa</taxon>
        <taxon>Chordata</taxon>
        <taxon>Craniata</taxon>
        <taxon>Vertebrata</taxon>
        <taxon>Euteleostomi</taxon>
        <taxon>Actinopterygii</taxon>
        <taxon>Neopterygii</taxon>
        <taxon>Holostei</taxon>
        <taxon>Semionotiformes</taxon>
        <taxon>Lepisosteidae</taxon>
        <taxon>Lepisosteus</taxon>
    </lineage>
</organism>
<name>W5M564_LEPOC</name>
<evidence type="ECO:0000256" key="11">
    <source>
        <dbReference type="ARBA" id="ARBA00023224"/>
    </source>
</evidence>
<dbReference type="Proteomes" id="UP000018468">
    <property type="component" value="Linkage group LG14"/>
</dbReference>
<keyword evidence="15" id="KW-1185">Reference proteome</keyword>
<dbReference type="AlphaFoldDB" id="W5M564"/>
<evidence type="ECO:0000259" key="13">
    <source>
        <dbReference type="PROSITE" id="PS50259"/>
    </source>
</evidence>
<keyword evidence="7" id="KW-0297">G-protein coupled receptor</keyword>
<dbReference type="Pfam" id="PF00003">
    <property type="entry name" value="7tm_3"/>
    <property type="match status" value="1"/>
</dbReference>
<dbReference type="InterPro" id="IPR011500">
    <property type="entry name" value="GPCR_3_9-Cys_dom"/>
</dbReference>
<dbReference type="InParanoid" id="W5M564"/>
<evidence type="ECO:0000256" key="12">
    <source>
        <dbReference type="SAM" id="Phobius"/>
    </source>
</evidence>
<dbReference type="STRING" id="7918.ENSLOCP00000003522"/>
<dbReference type="GO" id="GO:0004930">
    <property type="term" value="F:G protein-coupled receptor activity"/>
    <property type="evidence" value="ECO:0007669"/>
    <property type="project" value="UniProtKB-KW"/>
</dbReference>
<dbReference type="OMA" id="NAYDILM"/>
<keyword evidence="11" id="KW-0807">Transducer</keyword>
<evidence type="ECO:0000256" key="8">
    <source>
        <dbReference type="ARBA" id="ARBA00023136"/>
    </source>
</evidence>
<dbReference type="EMBL" id="AHAT01022636">
    <property type="status" value="NOT_ANNOTATED_CDS"/>
    <property type="molecule type" value="Genomic_DNA"/>
</dbReference>
<proteinExistence type="inferred from homology"/>
<dbReference type="InterPro" id="IPR004073">
    <property type="entry name" value="GPCR_3_vmron_rcpt_2"/>
</dbReference>
<feature type="transmembrane region" description="Helical" evidence="12">
    <location>
        <begin position="110"/>
        <end position="130"/>
    </location>
</feature>
<dbReference type="PROSITE" id="PS50259">
    <property type="entry name" value="G_PROTEIN_RECEP_F3_4"/>
    <property type="match status" value="1"/>
</dbReference>
<keyword evidence="9" id="KW-0675">Receptor</keyword>
<dbReference type="EMBL" id="AHAT01022629">
    <property type="status" value="NOT_ANNOTATED_CDS"/>
    <property type="molecule type" value="Genomic_DNA"/>
</dbReference>
<evidence type="ECO:0000256" key="1">
    <source>
        <dbReference type="ARBA" id="ARBA00004651"/>
    </source>
</evidence>
<reference evidence="15" key="1">
    <citation type="submission" date="2011-12" db="EMBL/GenBank/DDBJ databases">
        <title>The Draft Genome of Lepisosteus oculatus.</title>
        <authorList>
            <consortium name="The Broad Institute Genome Assembly &amp; Analysis Group"/>
            <consortium name="Computational R&amp;D Group"/>
            <consortium name="and Sequencing Platform"/>
            <person name="Di Palma F."/>
            <person name="Alfoldi J."/>
            <person name="Johnson J."/>
            <person name="Berlin A."/>
            <person name="Gnerre S."/>
            <person name="Jaffe D."/>
            <person name="MacCallum I."/>
            <person name="Young S."/>
            <person name="Walker B.J."/>
            <person name="Lander E.S."/>
            <person name="Lindblad-Toh K."/>
        </authorList>
    </citation>
    <scope>NUCLEOTIDE SEQUENCE [LARGE SCALE GENOMIC DNA]</scope>
</reference>
<dbReference type="EMBL" id="AHAT01022633">
    <property type="status" value="NOT_ANNOTATED_CDS"/>
    <property type="molecule type" value="Genomic_DNA"/>
</dbReference>
<keyword evidence="4 12" id="KW-0812">Transmembrane</keyword>